<feature type="active site" description="Acyl-ester intermediate" evidence="7">
    <location>
        <position position="61"/>
    </location>
</feature>
<evidence type="ECO:0000313" key="14">
    <source>
        <dbReference type="Proteomes" id="UP001055185"/>
    </source>
</evidence>
<feature type="active site" evidence="7">
    <location>
        <position position="122"/>
    </location>
</feature>
<evidence type="ECO:0000259" key="12">
    <source>
        <dbReference type="Pfam" id="PF00768"/>
    </source>
</evidence>
<keyword evidence="4" id="KW-0133">Cell shape</keyword>
<evidence type="ECO:0000256" key="6">
    <source>
        <dbReference type="ARBA" id="ARBA00023316"/>
    </source>
</evidence>
<comment type="similarity">
    <text evidence="1 9">Belongs to the peptidase S11 family.</text>
</comment>
<accession>A0AA37J4H0</accession>
<dbReference type="Proteomes" id="UP001055185">
    <property type="component" value="Unassembled WGS sequence"/>
</dbReference>
<dbReference type="GO" id="GO:0071555">
    <property type="term" value="P:cell wall organization"/>
    <property type="evidence" value="ECO:0007669"/>
    <property type="project" value="UniProtKB-KW"/>
</dbReference>
<evidence type="ECO:0000256" key="10">
    <source>
        <dbReference type="SAM" id="Phobius"/>
    </source>
</evidence>
<feature type="domain" description="Peptidase S11 D-alanyl-D-alanine carboxypeptidase A N-terminal" evidence="12">
    <location>
        <begin position="36"/>
        <end position="265"/>
    </location>
</feature>
<dbReference type="GO" id="GO:0009252">
    <property type="term" value="P:peptidoglycan biosynthetic process"/>
    <property type="evidence" value="ECO:0007669"/>
    <property type="project" value="UniProtKB-KW"/>
</dbReference>
<feature type="signal peptide" evidence="11">
    <location>
        <begin position="1"/>
        <end position="26"/>
    </location>
</feature>
<feature type="chain" id="PRO_5041279695" description="Peptidase S11 D-alanyl-D-alanine carboxypeptidase A N-terminal domain-containing protein" evidence="11">
    <location>
        <begin position="27"/>
        <end position="432"/>
    </location>
</feature>
<dbReference type="EMBL" id="BQKV01000109">
    <property type="protein sequence ID" value="GJN65862.1"/>
    <property type="molecule type" value="Genomic_DNA"/>
</dbReference>
<protein>
    <recommendedName>
        <fullName evidence="12">Peptidase S11 D-alanyl-D-alanine carboxypeptidase A N-terminal domain-containing protein</fullName>
    </recommendedName>
</protein>
<evidence type="ECO:0000256" key="5">
    <source>
        <dbReference type="ARBA" id="ARBA00022984"/>
    </source>
</evidence>
<evidence type="ECO:0000256" key="7">
    <source>
        <dbReference type="PIRSR" id="PIRSR618044-1"/>
    </source>
</evidence>
<evidence type="ECO:0000256" key="4">
    <source>
        <dbReference type="ARBA" id="ARBA00022960"/>
    </source>
</evidence>
<keyword evidence="6" id="KW-0961">Cell wall biogenesis/degradation</keyword>
<dbReference type="AlphaFoldDB" id="A0AA37J4H0"/>
<keyword evidence="10" id="KW-0812">Transmembrane</keyword>
<dbReference type="InterPro" id="IPR012338">
    <property type="entry name" value="Beta-lactam/transpept-like"/>
</dbReference>
<dbReference type="GO" id="GO:0008360">
    <property type="term" value="P:regulation of cell shape"/>
    <property type="evidence" value="ECO:0007669"/>
    <property type="project" value="UniProtKB-KW"/>
</dbReference>
<reference evidence="13" key="1">
    <citation type="journal article" date="2022" name="Int. J. Syst. Evol. Microbiol.">
        <title>Genome-based, phenotypic and chemotaxonomic classification of Faecalibacterium strains: proposal of three novel species Faecalibacterium duncaniae sp. nov., Faecalibacterium hattorii sp. nov. and Faecalibacterium gallinarum sp. nov. .</title>
        <authorList>
            <person name="Sakamoto M."/>
            <person name="Sakurai N."/>
            <person name="Tanno H."/>
            <person name="Iino T."/>
            <person name="Ohkuma M."/>
            <person name="Endo A."/>
        </authorList>
    </citation>
    <scope>NUCLEOTIDE SEQUENCE</scope>
    <source>
        <strain evidence="13">JCM 17207</strain>
    </source>
</reference>
<organism evidence="13 14">
    <name type="scientific">Faecalibacterium gallinarum</name>
    <dbReference type="NCBI Taxonomy" id="2903556"/>
    <lineage>
        <taxon>Bacteria</taxon>
        <taxon>Bacillati</taxon>
        <taxon>Bacillota</taxon>
        <taxon>Clostridia</taxon>
        <taxon>Eubacteriales</taxon>
        <taxon>Oscillospiraceae</taxon>
        <taxon>Faecalibacterium</taxon>
    </lineage>
</organism>
<keyword evidence="10" id="KW-0472">Membrane</keyword>
<dbReference type="GO" id="GO:0006508">
    <property type="term" value="P:proteolysis"/>
    <property type="evidence" value="ECO:0007669"/>
    <property type="project" value="InterPro"/>
</dbReference>
<evidence type="ECO:0000256" key="11">
    <source>
        <dbReference type="SAM" id="SignalP"/>
    </source>
</evidence>
<evidence type="ECO:0000256" key="1">
    <source>
        <dbReference type="ARBA" id="ARBA00007164"/>
    </source>
</evidence>
<keyword evidence="5" id="KW-0573">Peptidoglycan synthesis</keyword>
<name>A0AA37J4H0_9FIRM</name>
<dbReference type="Pfam" id="PF00768">
    <property type="entry name" value="Peptidase_S11"/>
    <property type="match status" value="1"/>
</dbReference>
<dbReference type="SUPFAM" id="SSF56601">
    <property type="entry name" value="beta-lactamase/transpeptidase-like"/>
    <property type="match status" value="1"/>
</dbReference>
<evidence type="ECO:0000256" key="9">
    <source>
        <dbReference type="RuleBase" id="RU004016"/>
    </source>
</evidence>
<gene>
    <name evidence="13" type="ORF">JCM17207_24870</name>
</gene>
<dbReference type="PANTHER" id="PTHR21581:SF6">
    <property type="entry name" value="TRAFFICKING PROTEIN PARTICLE COMPLEX SUBUNIT 12"/>
    <property type="match status" value="1"/>
</dbReference>
<evidence type="ECO:0000256" key="3">
    <source>
        <dbReference type="ARBA" id="ARBA00022801"/>
    </source>
</evidence>
<evidence type="ECO:0000313" key="13">
    <source>
        <dbReference type="EMBL" id="GJN65862.1"/>
    </source>
</evidence>
<evidence type="ECO:0000256" key="2">
    <source>
        <dbReference type="ARBA" id="ARBA00022729"/>
    </source>
</evidence>
<dbReference type="Gene3D" id="3.40.710.10">
    <property type="entry name" value="DD-peptidase/beta-lactamase superfamily"/>
    <property type="match status" value="1"/>
</dbReference>
<keyword evidence="14" id="KW-1185">Reference proteome</keyword>
<dbReference type="GO" id="GO:0009002">
    <property type="term" value="F:serine-type D-Ala-D-Ala carboxypeptidase activity"/>
    <property type="evidence" value="ECO:0007669"/>
    <property type="project" value="InterPro"/>
</dbReference>
<keyword evidence="2 11" id="KW-0732">Signal</keyword>
<feature type="active site" description="Acyl-ester intermediate" evidence="7">
    <location>
        <position position="64"/>
    </location>
</feature>
<feature type="transmembrane region" description="Helical" evidence="10">
    <location>
        <begin position="405"/>
        <end position="423"/>
    </location>
</feature>
<dbReference type="PANTHER" id="PTHR21581">
    <property type="entry name" value="D-ALANYL-D-ALANINE CARBOXYPEPTIDASE"/>
    <property type="match status" value="1"/>
</dbReference>
<keyword evidence="3" id="KW-0378">Hydrolase</keyword>
<evidence type="ECO:0000256" key="8">
    <source>
        <dbReference type="PIRSR" id="PIRSR618044-2"/>
    </source>
</evidence>
<dbReference type="InterPro" id="IPR001967">
    <property type="entry name" value="Peptidase_S11_N"/>
</dbReference>
<dbReference type="InterPro" id="IPR018044">
    <property type="entry name" value="Peptidase_S11"/>
</dbReference>
<dbReference type="RefSeq" id="WP_238318070.1">
    <property type="nucleotide sequence ID" value="NZ_BQKV01000109.1"/>
</dbReference>
<feature type="binding site" evidence="8">
    <location>
        <position position="237"/>
    </location>
    <ligand>
        <name>substrate</name>
    </ligand>
</feature>
<dbReference type="PRINTS" id="PR00725">
    <property type="entry name" value="DADACBPTASE1"/>
</dbReference>
<keyword evidence="10" id="KW-1133">Transmembrane helix</keyword>
<comment type="caution">
    <text evidence="13">The sequence shown here is derived from an EMBL/GenBank/DDBJ whole genome shotgun (WGS) entry which is preliminary data.</text>
</comment>
<proteinExistence type="inferred from homology"/>
<sequence>MTKLTAALCVLLLAALATLAALPAGAAGPALENTLAYCIIDADTGLVLAGQNMDMELHPASITKVMTMGLACEKAQGSWDTLCTVSHDDVYSLAGTDSSHIALQEGEQAPLEDLLYATAMASANDAANVLAEYFGGGTIEGGVEAMNAQVEELGLQHTHFVNPHGISNDEHYTSCYDIARILRWALGQPGFQDLITRNEVYVMEPTNLQPVTRYFALDDSLRIGSSRYYIPSILGSKTGYTNIARYSYVCLAEQNGVRLICATIHSELKTDKYADVATLLDYAFSQWTGYTQISGGAETRQLEVAGGGGAVGAVAVTDPGVSLLLAPGLTAEDVSVTLELPDRYLMGSELEAFAVYTVNGGAAQETASVRVPLHLDGLAALFDSSRGGILPAAEDVSPAVVRWELAAAAVAALALAAAAFRLTRRRAAPRKT</sequence>